<dbReference type="GO" id="GO:0016987">
    <property type="term" value="F:sigma factor activity"/>
    <property type="evidence" value="ECO:0007669"/>
    <property type="project" value="UniProtKB-KW"/>
</dbReference>
<dbReference type="Gene3D" id="1.10.10.10">
    <property type="entry name" value="Winged helix-like DNA-binding domain superfamily/Winged helix DNA-binding domain"/>
    <property type="match status" value="1"/>
</dbReference>
<keyword evidence="4 6" id="KW-0238">DNA-binding</keyword>
<dbReference type="InterPro" id="IPR013324">
    <property type="entry name" value="RNA_pol_sigma_r3/r4-like"/>
</dbReference>
<keyword evidence="3 6" id="KW-0731">Sigma factor</keyword>
<dbReference type="GO" id="GO:0006352">
    <property type="term" value="P:DNA-templated transcription initiation"/>
    <property type="evidence" value="ECO:0007669"/>
    <property type="project" value="InterPro"/>
</dbReference>
<dbReference type="PANTHER" id="PTHR43133">
    <property type="entry name" value="RNA POLYMERASE ECF-TYPE SIGMA FACTO"/>
    <property type="match status" value="1"/>
</dbReference>
<dbReference type="GO" id="GO:0003677">
    <property type="term" value="F:DNA binding"/>
    <property type="evidence" value="ECO:0007669"/>
    <property type="project" value="UniProtKB-KW"/>
</dbReference>
<dbReference type="SUPFAM" id="SSF88946">
    <property type="entry name" value="Sigma2 domain of RNA polymerase sigma factors"/>
    <property type="match status" value="1"/>
</dbReference>
<dbReference type="Pfam" id="PF08281">
    <property type="entry name" value="Sigma70_r4_2"/>
    <property type="match status" value="1"/>
</dbReference>
<feature type="region of interest" description="Disordered" evidence="7">
    <location>
        <begin position="1"/>
        <end position="26"/>
    </location>
</feature>
<evidence type="ECO:0000259" key="9">
    <source>
        <dbReference type="Pfam" id="PF08281"/>
    </source>
</evidence>
<accession>A0A7W3IS85</accession>
<evidence type="ECO:0000256" key="1">
    <source>
        <dbReference type="ARBA" id="ARBA00010641"/>
    </source>
</evidence>
<dbReference type="InterPro" id="IPR007627">
    <property type="entry name" value="RNA_pol_sigma70_r2"/>
</dbReference>
<organism evidence="10 11">
    <name type="scientific">Microlunatus kandeliicorticis</name>
    <dbReference type="NCBI Taxonomy" id="1759536"/>
    <lineage>
        <taxon>Bacteria</taxon>
        <taxon>Bacillati</taxon>
        <taxon>Actinomycetota</taxon>
        <taxon>Actinomycetes</taxon>
        <taxon>Propionibacteriales</taxon>
        <taxon>Propionibacteriaceae</taxon>
        <taxon>Microlunatus</taxon>
    </lineage>
</organism>
<comment type="caution">
    <text evidence="10">The sequence shown here is derived from an EMBL/GenBank/DDBJ whole genome shotgun (WGS) entry which is preliminary data.</text>
</comment>
<keyword evidence="2 6" id="KW-0805">Transcription regulation</keyword>
<keyword evidence="5 6" id="KW-0804">Transcription</keyword>
<dbReference type="NCBIfam" id="TIGR02937">
    <property type="entry name" value="sigma70-ECF"/>
    <property type="match status" value="1"/>
</dbReference>
<evidence type="ECO:0000256" key="4">
    <source>
        <dbReference type="ARBA" id="ARBA00023125"/>
    </source>
</evidence>
<dbReference type="InterPro" id="IPR039425">
    <property type="entry name" value="RNA_pol_sigma-70-like"/>
</dbReference>
<feature type="compositionally biased region" description="Basic and acidic residues" evidence="7">
    <location>
        <begin position="17"/>
        <end position="26"/>
    </location>
</feature>
<reference evidence="10 11" key="1">
    <citation type="submission" date="2020-07" db="EMBL/GenBank/DDBJ databases">
        <title>Sequencing the genomes of 1000 actinobacteria strains.</title>
        <authorList>
            <person name="Klenk H.-P."/>
        </authorList>
    </citation>
    <scope>NUCLEOTIDE SEQUENCE [LARGE SCALE GENOMIC DNA]</scope>
    <source>
        <strain evidence="10 11">DSM 100723</strain>
    </source>
</reference>
<dbReference type="PROSITE" id="PS01063">
    <property type="entry name" value="SIGMA70_ECF"/>
    <property type="match status" value="1"/>
</dbReference>
<evidence type="ECO:0000256" key="6">
    <source>
        <dbReference type="RuleBase" id="RU000716"/>
    </source>
</evidence>
<sequence length="205" mass="22832">MTLGVPPPDAGSSSPRDSGRPGASDDLRELTQEELAEAFVTGDTAHLEEMYRRWGALVLTAAHRALGDLADAEDVVQQVFVSAWRSRSGYAPALGSLPAWLLGITRHRVIDRIRSRERELTLRNRLRSEPERRTSEVAESVDRLVLAEEIRLLPDPRGAILELAFWHGFSYSQIADRLGLPLGTVKSHARRGLLHLRARLEEVTS</sequence>
<evidence type="ECO:0000256" key="7">
    <source>
        <dbReference type="SAM" id="MobiDB-lite"/>
    </source>
</evidence>
<dbReference type="EMBL" id="JACGWT010000002">
    <property type="protein sequence ID" value="MBA8794215.1"/>
    <property type="molecule type" value="Genomic_DNA"/>
</dbReference>
<keyword evidence="11" id="KW-1185">Reference proteome</keyword>
<dbReference type="SUPFAM" id="SSF88659">
    <property type="entry name" value="Sigma3 and sigma4 domains of RNA polymerase sigma factors"/>
    <property type="match status" value="1"/>
</dbReference>
<name>A0A7W3IS85_9ACTN</name>
<protein>
    <recommendedName>
        <fullName evidence="6">RNA polymerase sigma factor</fullName>
    </recommendedName>
</protein>
<comment type="similarity">
    <text evidence="1 6">Belongs to the sigma-70 factor family. ECF subfamily.</text>
</comment>
<evidence type="ECO:0000256" key="5">
    <source>
        <dbReference type="ARBA" id="ARBA00023163"/>
    </source>
</evidence>
<dbReference type="Proteomes" id="UP000523079">
    <property type="component" value="Unassembled WGS sequence"/>
</dbReference>
<evidence type="ECO:0000256" key="2">
    <source>
        <dbReference type="ARBA" id="ARBA00023015"/>
    </source>
</evidence>
<evidence type="ECO:0000256" key="3">
    <source>
        <dbReference type="ARBA" id="ARBA00023082"/>
    </source>
</evidence>
<dbReference type="InterPro" id="IPR014284">
    <property type="entry name" value="RNA_pol_sigma-70_dom"/>
</dbReference>
<dbReference type="Pfam" id="PF04542">
    <property type="entry name" value="Sigma70_r2"/>
    <property type="match status" value="1"/>
</dbReference>
<proteinExistence type="inferred from homology"/>
<dbReference type="AlphaFoldDB" id="A0A7W3IS85"/>
<feature type="domain" description="RNA polymerase sigma factor 70 region 4 type 2" evidence="9">
    <location>
        <begin position="146"/>
        <end position="196"/>
    </location>
</feature>
<dbReference type="InterPro" id="IPR013325">
    <property type="entry name" value="RNA_pol_sigma_r2"/>
</dbReference>
<dbReference type="InterPro" id="IPR036388">
    <property type="entry name" value="WH-like_DNA-bd_sf"/>
</dbReference>
<dbReference type="CDD" id="cd06171">
    <property type="entry name" value="Sigma70_r4"/>
    <property type="match status" value="1"/>
</dbReference>
<evidence type="ECO:0000313" key="10">
    <source>
        <dbReference type="EMBL" id="MBA8794215.1"/>
    </source>
</evidence>
<dbReference type="InterPro" id="IPR000838">
    <property type="entry name" value="RNA_pol_sigma70_ECF_CS"/>
</dbReference>
<evidence type="ECO:0000313" key="11">
    <source>
        <dbReference type="Proteomes" id="UP000523079"/>
    </source>
</evidence>
<feature type="domain" description="RNA polymerase sigma-70 region 2" evidence="8">
    <location>
        <begin position="50"/>
        <end position="118"/>
    </location>
</feature>
<dbReference type="PANTHER" id="PTHR43133:SF62">
    <property type="entry name" value="RNA POLYMERASE SIGMA FACTOR SIGZ"/>
    <property type="match status" value="1"/>
</dbReference>
<evidence type="ECO:0000259" key="8">
    <source>
        <dbReference type="Pfam" id="PF04542"/>
    </source>
</evidence>
<gene>
    <name evidence="10" type="ORF">FHX74_001820</name>
</gene>
<dbReference type="GO" id="GO:0006950">
    <property type="term" value="P:response to stress"/>
    <property type="evidence" value="ECO:0007669"/>
    <property type="project" value="UniProtKB-ARBA"/>
</dbReference>
<dbReference type="Gene3D" id="1.10.1740.10">
    <property type="match status" value="1"/>
</dbReference>
<dbReference type="InterPro" id="IPR013249">
    <property type="entry name" value="RNA_pol_sigma70_r4_t2"/>
</dbReference>